<dbReference type="PROSITE" id="PS51257">
    <property type="entry name" value="PROKAR_LIPOPROTEIN"/>
    <property type="match status" value="1"/>
</dbReference>
<evidence type="ECO:0008006" key="5">
    <source>
        <dbReference type="Google" id="ProtNLM"/>
    </source>
</evidence>
<evidence type="ECO:0000256" key="1">
    <source>
        <dbReference type="SAM" id="MobiDB-lite"/>
    </source>
</evidence>
<keyword evidence="4" id="KW-1185">Reference proteome</keyword>
<dbReference type="AlphaFoldDB" id="A0A848J0Y2"/>
<evidence type="ECO:0000313" key="3">
    <source>
        <dbReference type="EMBL" id="NMM46902.1"/>
    </source>
</evidence>
<reference evidence="3 4" key="1">
    <citation type="submission" date="2020-04" db="EMBL/GenBank/DDBJ databases">
        <title>Flammeovirgaceae bacterium KN852 isolated from deep sea.</title>
        <authorList>
            <person name="Zhang D.-C."/>
        </authorList>
    </citation>
    <scope>NUCLEOTIDE SEQUENCE [LARGE SCALE GENOMIC DNA]</scope>
    <source>
        <strain evidence="3 4">KN852</strain>
    </source>
</reference>
<sequence>MRKKYLFLVLGFLSSVGFVTSCGSEESEATPTEITQGTEISKSEDSGAPNIESLAQQLISTLKQKDFPGYIDLLLSRDRHIEITETLGSDSLKSQFLIKYDYRLQQQREKFTQLTELLIINSINLDNALINEIVVLEDSEASIKNIVVSEVIVPIPQNGKEFELRFFVIKNKGKFFLTSDINL</sequence>
<dbReference type="EMBL" id="JABBNU010000001">
    <property type="protein sequence ID" value="NMM46902.1"/>
    <property type="molecule type" value="Genomic_DNA"/>
</dbReference>
<dbReference type="Proteomes" id="UP000559010">
    <property type="component" value="Unassembled WGS sequence"/>
</dbReference>
<name>A0A848J0Y2_9BACT</name>
<organism evidence="3 4">
    <name type="scientific">Marinigracilibium pacificum</name>
    <dbReference type="NCBI Taxonomy" id="2729599"/>
    <lineage>
        <taxon>Bacteria</taxon>
        <taxon>Pseudomonadati</taxon>
        <taxon>Bacteroidota</taxon>
        <taxon>Cytophagia</taxon>
        <taxon>Cytophagales</taxon>
        <taxon>Flammeovirgaceae</taxon>
        <taxon>Marinigracilibium</taxon>
    </lineage>
</organism>
<feature type="compositionally biased region" description="Polar residues" evidence="1">
    <location>
        <begin position="27"/>
        <end position="40"/>
    </location>
</feature>
<comment type="caution">
    <text evidence="3">The sequence shown here is derived from an EMBL/GenBank/DDBJ whole genome shotgun (WGS) entry which is preliminary data.</text>
</comment>
<feature type="signal peptide" evidence="2">
    <location>
        <begin position="1"/>
        <end position="21"/>
    </location>
</feature>
<gene>
    <name evidence="3" type="ORF">HH304_00720</name>
</gene>
<feature type="chain" id="PRO_5032979876" description="Lipoprotein" evidence="2">
    <location>
        <begin position="22"/>
        <end position="183"/>
    </location>
</feature>
<evidence type="ECO:0000313" key="4">
    <source>
        <dbReference type="Proteomes" id="UP000559010"/>
    </source>
</evidence>
<proteinExistence type="predicted"/>
<protein>
    <recommendedName>
        <fullName evidence="5">Lipoprotein</fullName>
    </recommendedName>
</protein>
<accession>A0A848J0Y2</accession>
<keyword evidence="2" id="KW-0732">Signal</keyword>
<evidence type="ECO:0000256" key="2">
    <source>
        <dbReference type="SAM" id="SignalP"/>
    </source>
</evidence>
<dbReference type="RefSeq" id="WP_169677526.1">
    <property type="nucleotide sequence ID" value="NZ_JABBNU010000001.1"/>
</dbReference>
<feature type="region of interest" description="Disordered" evidence="1">
    <location>
        <begin position="27"/>
        <end position="47"/>
    </location>
</feature>